<keyword evidence="1" id="KW-0472">Membrane</keyword>
<sequence>WHTAAPEAQKKMFAIFACSGIFVAVCRHSHLLTMCDMVRSGELMKCPLAICNKMLEVYGSDLCLGYDIMCKFSKTIAGSSIGPQAKELCLAGVVPAFHGYVHNRGCQVNWHPLYVDGVGIEDFEECEQTFAQSNHLASCTRLTSLFHRHQQIEQHFAFHD</sequence>
<evidence type="ECO:0000313" key="3">
    <source>
        <dbReference type="Proteomes" id="UP000027265"/>
    </source>
</evidence>
<dbReference type="HOGENOM" id="CLU_091791_0_0_1"/>
<feature type="non-terminal residue" evidence="2">
    <location>
        <position position="1"/>
    </location>
</feature>
<dbReference type="EMBL" id="KL197716">
    <property type="protein sequence ID" value="KDQ59363.1"/>
    <property type="molecule type" value="Genomic_DNA"/>
</dbReference>
<dbReference type="STRING" id="933084.A0A067PX15"/>
<keyword evidence="1" id="KW-1133">Transmembrane helix</keyword>
<gene>
    <name evidence="2" type="ORF">JAAARDRAFT_110941</name>
</gene>
<proteinExistence type="predicted"/>
<feature type="transmembrane region" description="Helical" evidence="1">
    <location>
        <begin position="12"/>
        <end position="35"/>
    </location>
</feature>
<dbReference type="InParanoid" id="A0A067PX15"/>
<name>A0A067PX15_9AGAM</name>
<dbReference type="PANTHER" id="PTHR33096:SF1">
    <property type="entry name" value="CXC1-LIKE CYSTEINE CLUSTER ASSOCIATED WITH KDZ TRANSPOSASES DOMAIN-CONTAINING PROTEIN"/>
    <property type="match status" value="1"/>
</dbReference>
<protein>
    <recommendedName>
        <fullName evidence="4">CxC6 like cysteine cluster associated with KDZ domain-containing protein</fullName>
    </recommendedName>
</protein>
<dbReference type="Pfam" id="PF18758">
    <property type="entry name" value="KDZ"/>
    <property type="match status" value="1"/>
</dbReference>
<reference evidence="3" key="1">
    <citation type="journal article" date="2014" name="Proc. Natl. Acad. Sci. U.S.A.">
        <title>Extensive sampling of basidiomycete genomes demonstrates inadequacy of the white-rot/brown-rot paradigm for wood decay fungi.</title>
        <authorList>
            <person name="Riley R."/>
            <person name="Salamov A.A."/>
            <person name="Brown D.W."/>
            <person name="Nagy L.G."/>
            <person name="Floudas D."/>
            <person name="Held B.W."/>
            <person name="Levasseur A."/>
            <person name="Lombard V."/>
            <person name="Morin E."/>
            <person name="Otillar R."/>
            <person name="Lindquist E.A."/>
            <person name="Sun H."/>
            <person name="LaButti K.M."/>
            <person name="Schmutz J."/>
            <person name="Jabbour D."/>
            <person name="Luo H."/>
            <person name="Baker S.E."/>
            <person name="Pisabarro A.G."/>
            <person name="Walton J.D."/>
            <person name="Blanchette R.A."/>
            <person name="Henrissat B."/>
            <person name="Martin F."/>
            <person name="Cullen D."/>
            <person name="Hibbett D.S."/>
            <person name="Grigoriev I.V."/>
        </authorList>
    </citation>
    <scope>NUCLEOTIDE SEQUENCE [LARGE SCALE GENOMIC DNA]</scope>
    <source>
        <strain evidence="3">MUCL 33604</strain>
    </source>
</reference>
<organism evidence="2 3">
    <name type="scientific">Jaapia argillacea MUCL 33604</name>
    <dbReference type="NCBI Taxonomy" id="933084"/>
    <lineage>
        <taxon>Eukaryota</taxon>
        <taxon>Fungi</taxon>
        <taxon>Dikarya</taxon>
        <taxon>Basidiomycota</taxon>
        <taxon>Agaricomycotina</taxon>
        <taxon>Agaricomycetes</taxon>
        <taxon>Agaricomycetidae</taxon>
        <taxon>Jaapiales</taxon>
        <taxon>Jaapiaceae</taxon>
        <taxon>Jaapia</taxon>
    </lineage>
</organism>
<dbReference type="PANTHER" id="PTHR33096">
    <property type="entry name" value="CXC2 DOMAIN-CONTAINING PROTEIN"/>
    <property type="match status" value="1"/>
</dbReference>
<dbReference type="AlphaFoldDB" id="A0A067PX15"/>
<accession>A0A067PX15</accession>
<keyword evidence="1" id="KW-0812">Transmembrane</keyword>
<evidence type="ECO:0000256" key="1">
    <source>
        <dbReference type="SAM" id="Phobius"/>
    </source>
</evidence>
<evidence type="ECO:0000313" key="2">
    <source>
        <dbReference type="EMBL" id="KDQ59363.1"/>
    </source>
</evidence>
<feature type="non-terminal residue" evidence="2">
    <location>
        <position position="160"/>
    </location>
</feature>
<dbReference type="OrthoDB" id="3251205at2759"/>
<dbReference type="InterPro" id="IPR040521">
    <property type="entry name" value="KDZ"/>
</dbReference>
<evidence type="ECO:0008006" key="4">
    <source>
        <dbReference type="Google" id="ProtNLM"/>
    </source>
</evidence>
<keyword evidence="3" id="KW-1185">Reference proteome</keyword>
<dbReference type="Proteomes" id="UP000027265">
    <property type="component" value="Unassembled WGS sequence"/>
</dbReference>